<keyword evidence="2 6" id="KW-0812">Transmembrane</keyword>
<feature type="transmembrane region" description="Helical" evidence="6">
    <location>
        <begin position="132"/>
        <end position="154"/>
    </location>
</feature>
<comment type="subcellular location">
    <subcellularLocation>
        <location evidence="1">Membrane</location>
    </subcellularLocation>
</comment>
<proteinExistence type="predicted"/>
<protein>
    <submittedName>
        <fullName evidence="7">Interferon-induced transmembrane protein</fullName>
    </submittedName>
</protein>
<evidence type="ECO:0000313" key="7">
    <source>
        <dbReference type="EMBL" id="QGU02912.1"/>
    </source>
</evidence>
<evidence type="ECO:0000256" key="3">
    <source>
        <dbReference type="ARBA" id="ARBA00022989"/>
    </source>
</evidence>
<feature type="compositionally biased region" description="Low complexity" evidence="5">
    <location>
        <begin position="9"/>
        <end position="30"/>
    </location>
</feature>
<reference evidence="8" key="1">
    <citation type="submission" date="2019-11" db="EMBL/GenBank/DDBJ databases">
        <title>Complete genome sequence of Corynebacterium kalinowskii 1959, a novel Corynebacterium species isolated from soil of a small paddock in Vilsendorf, Germany.</title>
        <authorList>
            <person name="Schaffert L."/>
            <person name="Ruwe M."/>
            <person name="Milse J."/>
            <person name="Hanuschka K."/>
            <person name="Ortseifen V."/>
            <person name="Droste J."/>
            <person name="Brandt D."/>
            <person name="Schlueter L."/>
            <person name="Kutter Y."/>
            <person name="Vinke S."/>
            <person name="Viehoefer P."/>
            <person name="Jacob L."/>
            <person name="Luebke N.-C."/>
            <person name="Schulte-Berndt E."/>
            <person name="Hain C."/>
            <person name="Linder M."/>
            <person name="Schmidt P."/>
            <person name="Wollenschlaeger L."/>
            <person name="Luttermann T."/>
            <person name="Thieme E."/>
            <person name="Hassa J."/>
            <person name="Haak M."/>
            <person name="Wittchen M."/>
            <person name="Mentz A."/>
            <person name="Persicke M."/>
            <person name="Busche T."/>
            <person name="Ruckert C."/>
        </authorList>
    </citation>
    <scope>NUCLEOTIDE SEQUENCE [LARGE SCALE GENOMIC DNA]</scope>
    <source>
        <strain evidence="8">1959</strain>
    </source>
</reference>
<dbReference type="AlphaFoldDB" id="A0A6B8VCM6"/>
<gene>
    <name evidence="7" type="ORF">CKALI_10285</name>
</gene>
<dbReference type="Pfam" id="PF04505">
    <property type="entry name" value="CD225"/>
    <property type="match status" value="1"/>
</dbReference>
<dbReference type="InterPro" id="IPR051423">
    <property type="entry name" value="CD225/Dispanin"/>
</dbReference>
<keyword evidence="4 6" id="KW-0472">Membrane</keyword>
<organism evidence="7 8">
    <name type="scientific">Corynebacterium kalinowskii</name>
    <dbReference type="NCBI Taxonomy" id="2675216"/>
    <lineage>
        <taxon>Bacteria</taxon>
        <taxon>Bacillati</taxon>
        <taxon>Actinomycetota</taxon>
        <taxon>Actinomycetes</taxon>
        <taxon>Mycobacteriales</taxon>
        <taxon>Corynebacteriaceae</taxon>
        <taxon>Corynebacterium</taxon>
    </lineage>
</organism>
<evidence type="ECO:0000256" key="1">
    <source>
        <dbReference type="ARBA" id="ARBA00004370"/>
    </source>
</evidence>
<dbReference type="RefSeq" id="WP_156193251.1">
    <property type="nucleotide sequence ID" value="NZ_CP046452.1"/>
</dbReference>
<dbReference type="Proteomes" id="UP000427071">
    <property type="component" value="Chromosome"/>
</dbReference>
<evidence type="ECO:0000256" key="6">
    <source>
        <dbReference type="SAM" id="Phobius"/>
    </source>
</evidence>
<feature type="region of interest" description="Disordered" evidence="5">
    <location>
        <begin position="1"/>
        <end position="32"/>
    </location>
</feature>
<evidence type="ECO:0000256" key="4">
    <source>
        <dbReference type="ARBA" id="ARBA00023136"/>
    </source>
</evidence>
<evidence type="ECO:0000256" key="2">
    <source>
        <dbReference type="ARBA" id="ARBA00022692"/>
    </source>
</evidence>
<dbReference type="GO" id="GO:0016020">
    <property type="term" value="C:membrane"/>
    <property type="evidence" value="ECO:0007669"/>
    <property type="project" value="UniProtKB-SubCell"/>
</dbReference>
<accession>A0A6B8VCM6</accession>
<name>A0A6B8VCM6_9CORY</name>
<dbReference type="InterPro" id="IPR007593">
    <property type="entry name" value="CD225/Dispanin_fam"/>
</dbReference>
<dbReference type="PANTHER" id="PTHR14948:SF44">
    <property type="entry name" value="PROLINE-RICH TRANSMEMBRANE PROTEIN 1-LIKE"/>
    <property type="match status" value="1"/>
</dbReference>
<dbReference type="EMBL" id="CP046452">
    <property type="protein sequence ID" value="QGU02912.1"/>
    <property type="molecule type" value="Genomic_DNA"/>
</dbReference>
<keyword evidence="3 6" id="KW-1133">Transmembrane helix</keyword>
<dbReference type="KEGG" id="ckw:CKALI_10285"/>
<evidence type="ECO:0000256" key="5">
    <source>
        <dbReference type="SAM" id="MobiDB-lite"/>
    </source>
</evidence>
<sequence>MTTPSNPYGNDGQNNNDNFGQGNNDNFGQGSAYPYGGASDNTGFDATAGSNAGGYPGGGYPGGMNAGMPMGGEQPNNLMPWSIINTILSICACCLPIGLIGVYFSSQVKKKWEMGDQAGALQTAKTTRTTNIVISCIVVAMFLLSILGQVMGWAPDYEQLMNEYQ</sequence>
<feature type="transmembrane region" description="Helical" evidence="6">
    <location>
        <begin position="78"/>
        <end position="104"/>
    </location>
</feature>
<evidence type="ECO:0000313" key="8">
    <source>
        <dbReference type="Proteomes" id="UP000427071"/>
    </source>
</evidence>
<keyword evidence="8" id="KW-1185">Reference proteome</keyword>
<dbReference type="PANTHER" id="PTHR14948">
    <property type="entry name" value="NG5"/>
    <property type="match status" value="1"/>
</dbReference>